<dbReference type="InterPro" id="IPR003409">
    <property type="entry name" value="MORN"/>
</dbReference>
<protein>
    <recommendedName>
        <fullName evidence="3">Myb/SANT-like domain-containing protein</fullName>
    </recommendedName>
</protein>
<dbReference type="EMBL" id="JBBWWQ010000006">
    <property type="protein sequence ID" value="KAK8945020.1"/>
    <property type="molecule type" value="Genomic_DNA"/>
</dbReference>
<evidence type="ECO:0000313" key="5">
    <source>
        <dbReference type="Proteomes" id="UP001418222"/>
    </source>
</evidence>
<dbReference type="Pfam" id="PF12776">
    <property type="entry name" value="Myb_DNA-bind_3"/>
    <property type="match status" value="1"/>
</dbReference>
<dbReference type="Gene3D" id="2.20.110.10">
    <property type="entry name" value="Histone H3 K4-specific methyltransferase SET7/9 N-terminal domain"/>
    <property type="match status" value="1"/>
</dbReference>
<dbReference type="InterPro" id="IPR024752">
    <property type="entry name" value="Myb/SANT-like_dom"/>
</dbReference>
<dbReference type="GO" id="GO:0016020">
    <property type="term" value="C:membrane"/>
    <property type="evidence" value="ECO:0007669"/>
    <property type="project" value="UniProtKB-ARBA"/>
</dbReference>
<reference evidence="4 5" key="1">
    <citation type="journal article" date="2022" name="Nat. Plants">
        <title>Genomes of leafy and leafless Platanthera orchids illuminate the evolution of mycoheterotrophy.</title>
        <authorList>
            <person name="Li M.H."/>
            <person name="Liu K.W."/>
            <person name="Li Z."/>
            <person name="Lu H.C."/>
            <person name="Ye Q.L."/>
            <person name="Zhang D."/>
            <person name="Wang J.Y."/>
            <person name="Li Y.F."/>
            <person name="Zhong Z.M."/>
            <person name="Liu X."/>
            <person name="Yu X."/>
            <person name="Liu D.K."/>
            <person name="Tu X.D."/>
            <person name="Liu B."/>
            <person name="Hao Y."/>
            <person name="Liao X.Y."/>
            <person name="Jiang Y.T."/>
            <person name="Sun W.H."/>
            <person name="Chen J."/>
            <person name="Chen Y.Q."/>
            <person name="Ai Y."/>
            <person name="Zhai J.W."/>
            <person name="Wu S.S."/>
            <person name="Zhou Z."/>
            <person name="Hsiao Y.Y."/>
            <person name="Wu W.L."/>
            <person name="Chen Y.Y."/>
            <person name="Lin Y.F."/>
            <person name="Hsu J.L."/>
            <person name="Li C.Y."/>
            <person name="Wang Z.W."/>
            <person name="Zhao X."/>
            <person name="Zhong W.Y."/>
            <person name="Ma X.K."/>
            <person name="Ma L."/>
            <person name="Huang J."/>
            <person name="Chen G.Z."/>
            <person name="Huang M.Z."/>
            <person name="Huang L."/>
            <person name="Peng D.H."/>
            <person name="Luo Y.B."/>
            <person name="Zou S.Q."/>
            <person name="Chen S.P."/>
            <person name="Lan S."/>
            <person name="Tsai W.C."/>
            <person name="Van de Peer Y."/>
            <person name="Liu Z.J."/>
        </authorList>
    </citation>
    <scope>NUCLEOTIDE SEQUENCE [LARGE SCALE GENOMIC DNA]</scope>
    <source>
        <strain evidence="4">Lor287</strain>
    </source>
</reference>
<dbReference type="Proteomes" id="UP001418222">
    <property type="component" value="Unassembled WGS sequence"/>
</dbReference>
<gene>
    <name evidence="4" type="ORF">KSP39_PZI008015</name>
</gene>
<comment type="caution">
    <text evidence="4">The sequence shown here is derived from an EMBL/GenBank/DDBJ whole genome shotgun (WGS) entry which is preliminary data.</text>
</comment>
<name>A0AAP0BN56_9ASPA</name>
<evidence type="ECO:0000313" key="4">
    <source>
        <dbReference type="EMBL" id="KAK8945020.1"/>
    </source>
</evidence>
<dbReference type="Pfam" id="PF02493">
    <property type="entry name" value="MORN"/>
    <property type="match status" value="2"/>
</dbReference>
<evidence type="ECO:0000256" key="2">
    <source>
        <dbReference type="SAM" id="MobiDB-lite"/>
    </source>
</evidence>
<feature type="domain" description="Myb/SANT-like" evidence="3">
    <location>
        <begin position="295"/>
        <end position="388"/>
    </location>
</feature>
<keyword evidence="5" id="KW-1185">Reference proteome</keyword>
<sequence>MPENISPAMHGFGVYRYSDGQRYEGAWREGNRKGLGMCSSAYGEPQSGLWDDDFLKISSFAVNHTRVLDAVQVARTAAEKAYNILRVDDMVNRAVAAAENAANAAAVASSMAIQMEQRDRWVEHDFPMQMASGRLFFRRVSTRSPFLQSPKHRCSKPKGKLPFYRVFRFAKKRRRRRSTTSGRHQRLPASYSLCPGSRDSAAISSIISNSGGGDLFINGLITQRRRRRRPLATAASISSHRPLIYLSRAAALRRPSLSVQAVQILCQQLLPSYLSQHNQLGFMGKHKDDGVSANWEANDVLIFCDLCLKEIELGNRPTTHFSRDGWNNLTTHFHARTGKAYDRTQMKNKWDQLKKDWKLWRDLKGRETGLGWDPIRKTIFASEDWWKDRLKVFPSARKFQFAGISPELEEKLHMMFSQVVANGDLAWAPNSRIFEHESVDEHDGSPEHATQGSDDIEDTTAKLKRAAKGKSTKIAAKKSRSSALDELVETSRIIGRCMQEPPRIQISSSLYTIPEAISELETMPEVMADSNMDFYHYCIVFLRQKQNRESFMSMRQDRRLTWLQDCYHKKLE</sequence>
<feature type="compositionally biased region" description="Basic and acidic residues" evidence="2">
    <location>
        <begin position="437"/>
        <end position="446"/>
    </location>
</feature>
<evidence type="ECO:0000256" key="1">
    <source>
        <dbReference type="ARBA" id="ARBA00022737"/>
    </source>
</evidence>
<keyword evidence="1" id="KW-0677">Repeat</keyword>
<dbReference type="SUPFAM" id="SSF82185">
    <property type="entry name" value="Histone H3 K4-specific methyltransferase SET7/9 N-terminal domain"/>
    <property type="match status" value="1"/>
</dbReference>
<dbReference type="PANTHER" id="PTHR31704:SF37">
    <property type="entry name" value="HEAT SHOCK PROTEIN"/>
    <property type="match status" value="1"/>
</dbReference>
<evidence type="ECO:0000259" key="3">
    <source>
        <dbReference type="Pfam" id="PF12776"/>
    </source>
</evidence>
<dbReference type="PANTHER" id="PTHR31704">
    <property type="entry name" value="MYB/SANT-LIKE DNA-BINDING DOMAIN PROTEIN-RELATED"/>
    <property type="match status" value="1"/>
</dbReference>
<organism evidence="4 5">
    <name type="scientific">Platanthera zijinensis</name>
    <dbReference type="NCBI Taxonomy" id="2320716"/>
    <lineage>
        <taxon>Eukaryota</taxon>
        <taxon>Viridiplantae</taxon>
        <taxon>Streptophyta</taxon>
        <taxon>Embryophyta</taxon>
        <taxon>Tracheophyta</taxon>
        <taxon>Spermatophyta</taxon>
        <taxon>Magnoliopsida</taxon>
        <taxon>Liliopsida</taxon>
        <taxon>Asparagales</taxon>
        <taxon>Orchidaceae</taxon>
        <taxon>Orchidoideae</taxon>
        <taxon>Orchideae</taxon>
        <taxon>Orchidinae</taxon>
        <taxon>Platanthera</taxon>
    </lineage>
</organism>
<proteinExistence type="predicted"/>
<dbReference type="AlphaFoldDB" id="A0AAP0BN56"/>
<accession>A0AAP0BN56</accession>
<feature type="region of interest" description="Disordered" evidence="2">
    <location>
        <begin position="437"/>
        <end position="458"/>
    </location>
</feature>